<dbReference type="Gene3D" id="2.40.30.270">
    <property type="match status" value="1"/>
</dbReference>
<dbReference type="RefSeq" id="XP_044617880.1">
    <property type="nucleotide sequence ID" value="XM_044761945.2"/>
</dbReference>
<evidence type="ECO:0000259" key="17">
    <source>
        <dbReference type="PROSITE" id="PS51039"/>
    </source>
</evidence>
<protein>
    <submittedName>
        <fullName evidence="19">Immunoglobulin mu DNA binding protein 2</fullName>
    </submittedName>
</protein>
<feature type="compositionally biased region" description="Low complexity" evidence="16">
    <location>
        <begin position="604"/>
        <end position="613"/>
    </location>
</feature>
<feature type="compositionally biased region" description="Low complexity" evidence="16">
    <location>
        <begin position="621"/>
        <end position="634"/>
    </location>
</feature>
<dbReference type="PROSITE" id="PS51061">
    <property type="entry name" value="R3H"/>
    <property type="match status" value="1"/>
</dbReference>
<evidence type="ECO:0000256" key="12">
    <source>
        <dbReference type="ARBA" id="ARBA00022884"/>
    </source>
</evidence>
<dbReference type="SUPFAM" id="SSF82708">
    <property type="entry name" value="R3H domain"/>
    <property type="match status" value="1"/>
</dbReference>
<dbReference type="SUPFAM" id="SSF52540">
    <property type="entry name" value="P-loop containing nucleoside triphosphate hydrolases"/>
    <property type="match status" value="1"/>
</dbReference>
<evidence type="ECO:0000256" key="8">
    <source>
        <dbReference type="ARBA" id="ARBA00022801"/>
    </source>
</evidence>
<comment type="similarity">
    <text evidence="3">Belongs to the DNA2/NAM7 helicase family.</text>
</comment>
<dbReference type="Pfam" id="PF13087">
    <property type="entry name" value="AAA_12"/>
    <property type="match status" value="1"/>
</dbReference>
<evidence type="ECO:0000256" key="16">
    <source>
        <dbReference type="SAM" id="MobiDB-lite"/>
    </source>
</evidence>
<reference evidence="19" key="3">
    <citation type="submission" date="2025-09" db="UniProtKB">
        <authorList>
            <consortium name="Ensembl"/>
        </authorList>
    </citation>
    <scope>IDENTIFICATION</scope>
</reference>
<dbReference type="GO" id="GO:0005524">
    <property type="term" value="F:ATP binding"/>
    <property type="evidence" value="ECO:0007669"/>
    <property type="project" value="UniProtKB-KW"/>
</dbReference>
<evidence type="ECO:0000256" key="2">
    <source>
        <dbReference type="ARBA" id="ARBA00004496"/>
    </source>
</evidence>
<dbReference type="Ensembl" id="ENSEAST00005039616.1">
    <property type="protein sequence ID" value="ENSEASP00005042991.1"/>
    <property type="gene ID" value="ENSEASG00005007735.2"/>
</dbReference>
<accession>A0A9L0IPV2</accession>
<gene>
    <name evidence="19" type="primary">IGHMBP2</name>
</gene>
<evidence type="ECO:0000256" key="10">
    <source>
        <dbReference type="ARBA" id="ARBA00022833"/>
    </source>
</evidence>
<keyword evidence="8" id="KW-0378">Hydrolase</keyword>
<dbReference type="PROSITE" id="PS51039">
    <property type="entry name" value="ZF_AN1"/>
    <property type="match status" value="1"/>
</dbReference>
<sequence>MAAAAVESFVARQLDLLELERDAEVEERRSWQENISLKELQSRGVCLLKLQVSSQRTGLYGRLLVTFEPRRCVSSAVLPSNSFTSGDIVGLYDAANEGSQLATGILTRITQKSVSVAFDESHDCQLSLDRESSYRLLKLANDVTYKRLKKALITLRKYHSGPASSLIEVLFGASAPSPASEIGPLTFCNASLDASQKEAVKFALSQKELAVIHGPPGTGKTTTVVEVILQVVKQGLKVLCCAPSNIAVDNLVERLAQCKQRILRLGHPARLLESIQQHSLDAVLARSDNAQIVADIRKDIDQVFVKNKKIQEKQEKSNFRSEIKLLRKELKEREEAAMLESLTSADVVLATNTGASPDGPLKLLPDGYFDVVVIDECAQALEASCWIPLLKARKCVLAGDHKQLPPTIVSHKDLPGVAATEETGVPLLLVDTAGCGLFELEEEDEQSKGNPGEVRLVALHVQALVDAGVCASDIAVITPYNLQVDLLRQSLAHRHPELEIKSVDGFQGREKEAVILSFVRSNRKGEVGFLAEDRRINVAVTRARRHVAVICDSRTVNNHAFLKTLLDYCTVHGEVRTAFEYLDDIVPENYSHESSQGPGQAGVKSRGSAAPARKAPRSRQQEGPRGARAAAGLGQKPGGRALGSEARCQPSLNGGSPEGAESRDSADHFRALIADFMASEETQLEFPASLNSHDRMQVHQIAEEHGLRHDSTGEGRKRFITVSKRVPASPPAPPPPPGPVQTEPPVQEQSGRNPLDLKALHLERLQRERSGQERRAKDGPQAAGSGPRKVPEKKKKKDGKGHAAMNLPAQEDFDALVSAAIKADNTCGFAKCTASVVTLGQLCLHCGRRYCLSHHLPEIHGCGERARAHARQRISREGVLYAGSGTKDRALDPAKRAQLQRKLDKKLGELTSQRKSKRQEREK</sequence>
<comment type="subcellular location">
    <subcellularLocation>
        <location evidence="2">Cytoplasm</location>
    </subcellularLocation>
    <subcellularLocation>
        <location evidence="1">Nucleus</location>
    </subcellularLocation>
</comment>
<feature type="region of interest" description="Disordered" evidence="16">
    <location>
        <begin position="885"/>
        <end position="923"/>
    </location>
</feature>
<dbReference type="GeneTree" id="ENSGT00930000151035"/>
<feature type="domain" description="AN1-type" evidence="17">
    <location>
        <begin position="821"/>
        <end position="870"/>
    </location>
</feature>
<keyword evidence="5" id="KW-0479">Metal-binding</keyword>
<dbReference type="GO" id="GO:0005634">
    <property type="term" value="C:nucleus"/>
    <property type="evidence" value="ECO:0007669"/>
    <property type="project" value="UniProtKB-SubCell"/>
</dbReference>
<keyword evidence="15" id="KW-0175">Coiled coil</keyword>
<dbReference type="InterPro" id="IPR034072">
    <property type="entry name" value="R3H_Smubp-2"/>
</dbReference>
<evidence type="ECO:0000256" key="6">
    <source>
        <dbReference type="ARBA" id="ARBA00022741"/>
    </source>
</evidence>
<dbReference type="GeneID" id="106844265"/>
<keyword evidence="12" id="KW-0694">RNA-binding</keyword>
<dbReference type="GO" id="GO:0016787">
    <property type="term" value="F:hydrolase activity"/>
    <property type="evidence" value="ECO:0007669"/>
    <property type="project" value="UniProtKB-KW"/>
</dbReference>
<dbReference type="GO" id="GO:0003677">
    <property type="term" value="F:DNA binding"/>
    <property type="evidence" value="ECO:0007669"/>
    <property type="project" value="InterPro"/>
</dbReference>
<evidence type="ECO:0000256" key="13">
    <source>
        <dbReference type="ARBA" id="ARBA00023242"/>
    </source>
</evidence>
<keyword evidence="11" id="KW-0067">ATP-binding</keyword>
<dbReference type="InterPro" id="IPR035896">
    <property type="entry name" value="AN1-like_Znf"/>
</dbReference>
<dbReference type="InterPro" id="IPR000058">
    <property type="entry name" value="Znf_AN1"/>
</dbReference>
<dbReference type="FunFam" id="4.10.1110.10:FF:000002">
    <property type="entry name" value="Immunoglobulin mu DNA-binding protein 2"/>
    <property type="match status" value="1"/>
</dbReference>
<dbReference type="CDD" id="cd02641">
    <property type="entry name" value="R3H_Smubp-2_like"/>
    <property type="match status" value="1"/>
</dbReference>
<reference evidence="19 20" key="1">
    <citation type="journal article" date="2020" name="Nat. Commun.">
        <title>Donkey genomes provide new insights into domestication and selection for coat color.</title>
        <authorList>
            <person name="Wang"/>
            <person name="C."/>
            <person name="Li"/>
            <person name="H."/>
            <person name="Guo"/>
            <person name="Y."/>
            <person name="Huang"/>
            <person name="J."/>
            <person name="Sun"/>
            <person name="Y."/>
            <person name="Min"/>
            <person name="J."/>
            <person name="Wang"/>
            <person name="J."/>
            <person name="Fang"/>
            <person name="X."/>
            <person name="Zhao"/>
            <person name="Z."/>
            <person name="Wang"/>
            <person name="S."/>
            <person name="Zhang"/>
            <person name="Y."/>
            <person name="Liu"/>
            <person name="Q."/>
            <person name="Jiang"/>
            <person name="Q."/>
            <person name="Wang"/>
            <person name="X."/>
            <person name="Guo"/>
            <person name="Y."/>
            <person name="Yang"/>
            <person name="C."/>
            <person name="Wang"/>
            <person name="Y."/>
            <person name="Tian"/>
            <person name="F."/>
            <person name="Zhuang"/>
            <person name="G."/>
            <person name="Fan"/>
            <person name="Y."/>
            <person name="Gao"/>
            <person name="Q."/>
            <person name="Li"/>
            <person name="Y."/>
            <person name="Ju"/>
            <person name="Z."/>
            <person name="Li"/>
            <person name="J."/>
            <person name="Li"/>
            <person name="R."/>
            <person name="Hou"/>
            <person name="M."/>
            <person name="Yang"/>
            <person name="G."/>
            <person name="Liu"/>
            <person name="G."/>
            <person name="Liu"/>
            <person name="W."/>
            <person name="Guo"/>
            <person name="J."/>
            <person name="Pan"/>
            <person name="S."/>
            <person name="Fan"/>
            <person name="G."/>
            <person name="Zhang"/>
            <person name="W."/>
            <person name="Zhang"/>
            <person name="R."/>
            <person name="Yu"/>
            <person name="J."/>
            <person name="Zhang"/>
            <person name="X."/>
            <person name="Yin"/>
            <person name="Q."/>
            <person name="Ji"/>
            <person name="C."/>
            <person name="Jin"/>
            <person name="Y."/>
            <person name="Yue"/>
            <person name="G."/>
            <person name="Liu"/>
            <person name="M."/>
            <person name="Xu"/>
            <person name="J."/>
            <person name="Liu"/>
            <person name="S."/>
            <person name="Jordana"/>
            <person name="J."/>
            <person name="Noce"/>
            <person name="A."/>
            <person name="Amills"/>
            <person name="M."/>
            <person name="Wu"/>
            <person name="D.D."/>
            <person name="Li"/>
            <person name="S."/>
            <person name="Zhou"/>
            <person name="X. and Zhong"/>
            <person name="J."/>
        </authorList>
    </citation>
    <scope>NUCLEOTIDE SEQUENCE [LARGE SCALE GENOMIC DNA]</scope>
</reference>
<feature type="coiled-coil region" evidence="15">
    <location>
        <begin position="309"/>
        <end position="336"/>
    </location>
</feature>
<dbReference type="InterPro" id="IPR050534">
    <property type="entry name" value="Coronavir_polyprotein_1ab"/>
</dbReference>
<dbReference type="Pfam" id="PF01424">
    <property type="entry name" value="R3H"/>
    <property type="match status" value="1"/>
</dbReference>
<name>A0A9L0IPV2_EQUAS</name>
<dbReference type="NCBIfam" id="TIGR00376">
    <property type="entry name" value="IGHMBP2 family helicase"/>
    <property type="match status" value="1"/>
</dbReference>
<keyword evidence="10" id="KW-0862">Zinc</keyword>
<dbReference type="Gene3D" id="3.40.50.300">
    <property type="entry name" value="P-loop containing nucleotide triphosphate hydrolases"/>
    <property type="match status" value="2"/>
</dbReference>
<dbReference type="FunFam" id="3.30.1370.50:FF:000002">
    <property type="entry name" value="Immunoglobulin mu DNA-binding protein 2"/>
    <property type="match status" value="1"/>
</dbReference>
<dbReference type="CDD" id="cd18044">
    <property type="entry name" value="DEXXQc_SMUBP2"/>
    <property type="match status" value="1"/>
</dbReference>
<dbReference type="Pfam" id="PF01428">
    <property type="entry name" value="zf-AN1"/>
    <property type="match status" value="1"/>
</dbReference>
<dbReference type="Pfam" id="PF21138">
    <property type="entry name" value="SMUBP-2_HCS1_1B"/>
    <property type="match status" value="1"/>
</dbReference>
<dbReference type="InterPro" id="IPR027417">
    <property type="entry name" value="P-loop_NTPase"/>
</dbReference>
<dbReference type="Gene3D" id="3.30.1370.50">
    <property type="entry name" value="R3H-like domain"/>
    <property type="match status" value="1"/>
</dbReference>
<dbReference type="SMART" id="SM00154">
    <property type="entry name" value="ZnF_AN1"/>
    <property type="match status" value="1"/>
</dbReference>
<dbReference type="InterPro" id="IPR001374">
    <property type="entry name" value="R3H_dom"/>
</dbReference>
<dbReference type="InterPro" id="IPR041679">
    <property type="entry name" value="DNA2/NAM7-like_C"/>
</dbReference>
<organism evidence="19 20">
    <name type="scientific">Equus asinus</name>
    <name type="common">Donkey</name>
    <name type="synonym">Equus africanus asinus</name>
    <dbReference type="NCBI Taxonomy" id="9793"/>
    <lineage>
        <taxon>Eukaryota</taxon>
        <taxon>Metazoa</taxon>
        <taxon>Chordata</taxon>
        <taxon>Craniata</taxon>
        <taxon>Vertebrata</taxon>
        <taxon>Euteleostomi</taxon>
        <taxon>Mammalia</taxon>
        <taxon>Eutheria</taxon>
        <taxon>Laurasiatheria</taxon>
        <taxon>Perissodactyla</taxon>
        <taxon>Equidae</taxon>
        <taxon>Equus</taxon>
    </lineage>
</organism>
<feature type="compositionally biased region" description="Basic and acidic residues" evidence="16">
    <location>
        <begin position="886"/>
        <end position="908"/>
    </location>
</feature>
<dbReference type="Pfam" id="PF13086">
    <property type="entry name" value="AAA_11"/>
    <property type="match status" value="1"/>
</dbReference>
<dbReference type="PANTHER" id="PTHR43788:SF8">
    <property type="entry name" value="DNA-BINDING PROTEIN SMUBP-2"/>
    <property type="match status" value="1"/>
</dbReference>
<evidence type="ECO:0000256" key="11">
    <source>
        <dbReference type="ARBA" id="ARBA00022840"/>
    </source>
</evidence>
<evidence type="ECO:0000313" key="20">
    <source>
        <dbReference type="Proteomes" id="UP000694387"/>
    </source>
</evidence>
<evidence type="ECO:0000256" key="14">
    <source>
        <dbReference type="PROSITE-ProRule" id="PRU00449"/>
    </source>
</evidence>
<dbReference type="CDD" id="cd18808">
    <property type="entry name" value="SF1_C_Upf1"/>
    <property type="match status" value="1"/>
</dbReference>
<evidence type="ECO:0000256" key="1">
    <source>
        <dbReference type="ARBA" id="ARBA00004123"/>
    </source>
</evidence>
<dbReference type="InterPro" id="IPR041677">
    <property type="entry name" value="DNA2/NAM7_AAA_11"/>
</dbReference>
<evidence type="ECO:0000259" key="18">
    <source>
        <dbReference type="PROSITE" id="PS51061"/>
    </source>
</evidence>
<dbReference type="GO" id="GO:0043139">
    <property type="term" value="F:5'-3' DNA helicase activity"/>
    <property type="evidence" value="ECO:0007669"/>
    <property type="project" value="TreeGrafter"/>
</dbReference>
<dbReference type="Gene3D" id="4.10.1110.10">
    <property type="entry name" value="AN1-like Zinc finger"/>
    <property type="match status" value="1"/>
</dbReference>
<dbReference type="FunFam" id="2.40.30.270:FF:000001">
    <property type="entry name" value="Immunoglobulin mu DNA-binding protein 2"/>
    <property type="match status" value="1"/>
</dbReference>
<evidence type="ECO:0000256" key="15">
    <source>
        <dbReference type="SAM" id="Coils"/>
    </source>
</evidence>
<feature type="compositionally biased region" description="Low complexity" evidence="16">
    <location>
        <begin position="740"/>
        <end position="750"/>
    </location>
</feature>
<dbReference type="CTD" id="3508"/>
<keyword evidence="9" id="KW-0347">Helicase</keyword>
<proteinExistence type="inferred from homology"/>
<feature type="compositionally biased region" description="Pro residues" evidence="16">
    <location>
        <begin position="728"/>
        <end position="739"/>
    </location>
</feature>
<keyword evidence="13" id="KW-0539">Nucleus</keyword>
<keyword evidence="20" id="KW-1185">Reference proteome</keyword>
<evidence type="ECO:0000256" key="9">
    <source>
        <dbReference type="ARBA" id="ARBA00022806"/>
    </source>
</evidence>
<dbReference type="GO" id="GO:0003723">
    <property type="term" value="F:RNA binding"/>
    <property type="evidence" value="ECO:0007669"/>
    <property type="project" value="UniProtKB-KW"/>
</dbReference>
<evidence type="ECO:0000313" key="19">
    <source>
        <dbReference type="Ensembl" id="ENSEASP00005042991.1"/>
    </source>
</evidence>
<evidence type="ECO:0000256" key="7">
    <source>
        <dbReference type="ARBA" id="ARBA00022771"/>
    </source>
</evidence>
<dbReference type="InterPro" id="IPR048761">
    <property type="entry name" value="SMUBP-2_HCS1_1B"/>
</dbReference>
<dbReference type="InterPro" id="IPR047187">
    <property type="entry name" value="SF1_C_Upf1"/>
</dbReference>
<dbReference type="InterPro" id="IPR004483">
    <property type="entry name" value="SMUBP-2/Hcs1-like"/>
</dbReference>
<dbReference type="FunFam" id="3.40.50.300:FF:001171">
    <property type="entry name" value="DNA-binding protein SMUBP-2"/>
    <property type="match status" value="1"/>
</dbReference>
<feature type="region of interest" description="Disordered" evidence="16">
    <location>
        <begin position="590"/>
        <end position="664"/>
    </location>
</feature>
<feature type="compositionally biased region" description="Basic and acidic residues" evidence="16">
    <location>
        <begin position="767"/>
        <end position="778"/>
    </location>
</feature>
<feature type="region of interest" description="Disordered" evidence="16">
    <location>
        <begin position="767"/>
        <end position="806"/>
    </location>
</feature>
<dbReference type="SMART" id="SM00382">
    <property type="entry name" value="AAA"/>
    <property type="match status" value="1"/>
</dbReference>
<reference evidence="19" key="2">
    <citation type="submission" date="2025-08" db="UniProtKB">
        <authorList>
            <consortium name="Ensembl"/>
        </authorList>
    </citation>
    <scope>IDENTIFICATION</scope>
</reference>
<evidence type="ECO:0000256" key="4">
    <source>
        <dbReference type="ARBA" id="ARBA00022490"/>
    </source>
</evidence>
<feature type="region of interest" description="Disordered" evidence="16">
    <location>
        <begin position="725"/>
        <end position="754"/>
    </location>
</feature>
<dbReference type="InterPro" id="IPR036867">
    <property type="entry name" value="R3H_dom_sf"/>
</dbReference>
<dbReference type="SMART" id="SM00393">
    <property type="entry name" value="R3H"/>
    <property type="match status" value="1"/>
</dbReference>
<dbReference type="GO" id="GO:0005737">
    <property type="term" value="C:cytoplasm"/>
    <property type="evidence" value="ECO:0007669"/>
    <property type="project" value="UniProtKB-SubCell"/>
</dbReference>
<dbReference type="PANTHER" id="PTHR43788">
    <property type="entry name" value="DNA2/NAM7 HELICASE FAMILY MEMBER"/>
    <property type="match status" value="1"/>
</dbReference>
<keyword evidence="7 14" id="KW-0863">Zinc-finger</keyword>
<feature type="compositionally biased region" description="Basic residues" evidence="16">
    <location>
        <begin position="914"/>
        <end position="923"/>
    </location>
</feature>
<keyword evidence="4" id="KW-0963">Cytoplasm</keyword>
<evidence type="ECO:0000256" key="5">
    <source>
        <dbReference type="ARBA" id="ARBA00022723"/>
    </source>
</evidence>
<dbReference type="AlphaFoldDB" id="A0A9L0IPV2"/>
<dbReference type="InterPro" id="IPR003593">
    <property type="entry name" value="AAA+_ATPase"/>
</dbReference>
<dbReference type="SUPFAM" id="SSF118310">
    <property type="entry name" value="AN1-like Zinc finger"/>
    <property type="match status" value="1"/>
</dbReference>
<keyword evidence="6" id="KW-0547">Nucleotide-binding</keyword>
<evidence type="ECO:0000256" key="3">
    <source>
        <dbReference type="ARBA" id="ARBA00007913"/>
    </source>
</evidence>
<dbReference type="GO" id="GO:0008270">
    <property type="term" value="F:zinc ion binding"/>
    <property type="evidence" value="ECO:0007669"/>
    <property type="project" value="UniProtKB-KW"/>
</dbReference>
<dbReference type="Proteomes" id="UP000694387">
    <property type="component" value="Chromosome 29"/>
</dbReference>
<feature type="domain" description="R3H" evidence="18">
    <location>
        <begin position="663"/>
        <end position="726"/>
    </location>
</feature>